<keyword evidence="7" id="KW-0503">Monooxygenase</keyword>
<dbReference type="PRINTS" id="PR00463">
    <property type="entry name" value="EP450I"/>
</dbReference>
<dbReference type="GO" id="GO:0005506">
    <property type="term" value="F:iron ion binding"/>
    <property type="evidence" value="ECO:0007669"/>
    <property type="project" value="InterPro"/>
</dbReference>
<evidence type="ECO:0000256" key="6">
    <source>
        <dbReference type="ARBA" id="ARBA00023004"/>
    </source>
</evidence>
<dbReference type="GO" id="GO:0004497">
    <property type="term" value="F:monooxygenase activity"/>
    <property type="evidence" value="ECO:0007669"/>
    <property type="project" value="UniProtKB-KW"/>
</dbReference>
<evidence type="ECO:0000313" key="10">
    <source>
        <dbReference type="EMBL" id="RZB41848.1"/>
    </source>
</evidence>
<evidence type="ECO:0000256" key="4">
    <source>
        <dbReference type="ARBA" id="ARBA00022723"/>
    </source>
</evidence>
<dbReference type="PROSITE" id="PS00086">
    <property type="entry name" value="CYTOCHROME_P450"/>
    <property type="match status" value="2"/>
</dbReference>
<dbReference type="SUPFAM" id="SSF48264">
    <property type="entry name" value="Cytochrome P450"/>
    <property type="match status" value="2"/>
</dbReference>
<feature type="transmembrane region" description="Helical" evidence="9">
    <location>
        <begin position="538"/>
        <end position="556"/>
    </location>
</feature>
<comment type="cofactor">
    <cofactor evidence="1 8">
        <name>heme</name>
        <dbReference type="ChEBI" id="CHEBI:30413"/>
    </cofactor>
</comment>
<dbReference type="AlphaFoldDB" id="A0A445EZ72"/>
<evidence type="ECO:0000256" key="9">
    <source>
        <dbReference type="SAM" id="Phobius"/>
    </source>
</evidence>
<evidence type="ECO:0000256" key="8">
    <source>
        <dbReference type="PIRSR" id="PIRSR602401-1"/>
    </source>
</evidence>
<sequence>MDSELLSILPPIMSFFLFMIVALKIGSNLKKTESSPNIPPGPWKLPIIGNIHHLVTSAPHRKLRDLAKMYGPLMHLQLGEVFTIIVSSPEYAKEIMKTHDVIFASRPKILASDILCYESTNIVFSPYGNYWRQLRKICTLELFTQKRVNSFQPTREKELTNLVKMVDSHKGSPMNFTEAVLLSIYNIISRAAFGMECKDQEEFISVVKEAVTIGSGFNIGDLFPSAKWLQLVTGLRPKLERLHRQIDRILEGIINEHKQANSKGYSEAKEDLVDVLLKFQDGNDSNQDICLSINNIKAIILDIFSAGGDTAASTINWAMAEMIRDSRVMEKVQIEVREVFNMKGRVDEICIDELKYLKSVVKETLRLHPPAPLLLPRECGQACEINGYHIPVKSKVIVNAWAIGRDPKYWSEAERFYPERFIDSSIDYKGTNFEYIPFGAGRRICPGSTFGLINVEVALAFLLYHFDWKLPNGMKSEDLDMTEQFGVTVRRKNDLYLIPVPSNPFQHKKPLEMATKLVIFIRTFRTPYWSLVTMDSEVLNLLALILPFLLFVIVALKIGRRNLKKSESTPKIPPGPWKLPIIGNILHLVTSTPHRKLRDLAKIYGPLMHLQLGELFIIVVSSAEYAKEIMKTHDVIFAQRPHSLASDILSYESTNIISAPYGHYWRQLRKICTVELFTQKRVNSFKPIREEELGNLVKMIDSHGGSSSINLTEAVLLSIYNIISRAAFGMKCKDQEEFISVVKEAITIGAGFHIGDLFPSAKWLQLVSGLRPKLDIIHEKIDRILGDIINEHKAAKSKAREGQDEAEEDLVDVLLKFKDGNDRNQDICLTTNNIKAIILDIFGAGGETSATTINWAMAEMIKNPRAMNKAQLEVREVFDMKGMVDEICIDQLKYLKSVVKETLRLHPPAPLLLPRECGQTCEIHGYHIPGKSKVIVNAWTIGRDPNYWTEAERFHPERFFDSSIDYKGTNFEYIPFGAGRRICPGITLGLINVELTLAFLLYHFDWKLPNGMKSEDLDMTEKFGVTVRRKDDLYLIPVTSRPFLGTGAEK</sequence>
<evidence type="ECO:0000256" key="7">
    <source>
        <dbReference type="ARBA" id="ARBA00023033"/>
    </source>
</evidence>
<dbReference type="InterPro" id="IPR036396">
    <property type="entry name" value="Cyt_P450_sf"/>
</dbReference>
<keyword evidence="9" id="KW-0812">Transmembrane</keyword>
<keyword evidence="3 8" id="KW-0349">Heme</keyword>
<evidence type="ECO:0000256" key="3">
    <source>
        <dbReference type="ARBA" id="ARBA00022617"/>
    </source>
</evidence>
<keyword evidence="4 8" id="KW-0479">Metal-binding</keyword>
<reference evidence="10 11" key="1">
    <citation type="submission" date="2018-09" db="EMBL/GenBank/DDBJ databases">
        <title>A high-quality reference genome of wild soybean provides a powerful tool to mine soybean genomes.</title>
        <authorList>
            <person name="Xie M."/>
            <person name="Chung C.Y.L."/>
            <person name="Li M.-W."/>
            <person name="Wong F.-L."/>
            <person name="Chan T.-F."/>
            <person name="Lam H.-M."/>
        </authorList>
    </citation>
    <scope>NUCLEOTIDE SEQUENCE [LARGE SCALE GENOMIC DNA]</scope>
    <source>
        <strain evidence="11">cv. W05</strain>
        <tissue evidence="10">Hypocotyl of etiolated seedlings</tissue>
    </source>
</reference>
<dbReference type="InterPro" id="IPR017972">
    <property type="entry name" value="Cyt_P450_CS"/>
</dbReference>
<dbReference type="PANTHER" id="PTHR47955">
    <property type="entry name" value="CYTOCHROME P450 FAMILY 71 PROTEIN"/>
    <property type="match status" value="1"/>
</dbReference>
<evidence type="ECO:0000256" key="5">
    <source>
        <dbReference type="ARBA" id="ARBA00023002"/>
    </source>
</evidence>
<dbReference type="CDD" id="cd11072">
    <property type="entry name" value="CYP71-like"/>
    <property type="match status" value="2"/>
</dbReference>
<comment type="similarity">
    <text evidence="2">Belongs to the cytochrome P450 family.</text>
</comment>
<feature type="transmembrane region" description="Helical" evidence="9">
    <location>
        <begin position="6"/>
        <end position="25"/>
    </location>
</feature>
<keyword evidence="9" id="KW-0472">Membrane</keyword>
<evidence type="ECO:0000313" key="11">
    <source>
        <dbReference type="Proteomes" id="UP000289340"/>
    </source>
</evidence>
<keyword evidence="5" id="KW-0560">Oxidoreductase</keyword>
<dbReference type="PRINTS" id="PR00385">
    <property type="entry name" value="P450"/>
</dbReference>
<proteinExistence type="inferred from homology"/>
<dbReference type="InterPro" id="IPR001128">
    <property type="entry name" value="Cyt_P450"/>
</dbReference>
<dbReference type="Pfam" id="PF00067">
    <property type="entry name" value="p450"/>
    <property type="match status" value="2"/>
</dbReference>
<feature type="binding site" description="axial binding residue" evidence="8">
    <location>
        <position position="445"/>
    </location>
    <ligand>
        <name>heme</name>
        <dbReference type="ChEBI" id="CHEBI:30413"/>
    </ligand>
    <ligandPart>
        <name>Fe</name>
        <dbReference type="ChEBI" id="CHEBI:18248"/>
    </ligandPart>
</feature>
<comment type="caution">
    <text evidence="10">The sequence shown here is derived from an EMBL/GenBank/DDBJ whole genome shotgun (WGS) entry which is preliminary data.</text>
</comment>
<keyword evidence="11" id="KW-1185">Reference proteome</keyword>
<organism evidence="10 11">
    <name type="scientific">Glycine soja</name>
    <name type="common">Wild soybean</name>
    <dbReference type="NCBI Taxonomy" id="3848"/>
    <lineage>
        <taxon>Eukaryota</taxon>
        <taxon>Viridiplantae</taxon>
        <taxon>Streptophyta</taxon>
        <taxon>Embryophyta</taxon>
        <taxon>Tracheophyta</taxon>
        <taxon>Spermatophyta</taxon>
        <taxon>Magnoliopsida</taxon>
        <taxon>eudicotyledons</taxon>
        <taxon>Gunneridae</taxon>
        <taxon>Pentapetalae</taxon>
        <taxon>rosids</taxon>
        <taxon>fabids</taxon>
        <taxon>Fabales</taxon>
        <taxon>Fabaceae</taxon>
        <taxon>Papilionoideae</taxon>
        <taxon>50 kb inversion clade</taxon>
        <taxon>NPAAA clade</taxon>
        <taxon>indigoferoid/millettioid clade</taxon>
        <taxon>Phaseoleae</taxon>
        <taxon>Glycine</taxon>
        <taxon>Glycine subgen. Soja</taxon>
    </lineage>
</organism>
<dbReference type="Gene3D" id="1.10.630.10">
    <property type="entry name" value="Cytochrome P450"/>
    <property type="match status" value="2"/>
</dbReference>
<feature type="transmembrane region" description="Helical" evidence="9">
    <location>
        <begin position="444"/>
        <end position="466"/>
    </location>
</feature>
<evidence type="ECO:0000256" key="1">
    <source>
        <dbReference type="ARBA" id="ARBA00001971"/>
    </source>
</evidence>
<gene>
    <name evidence="10" type="ORF">D0Y65_052733</name>
</gene>
<dbReference type="EMBL" id="QZWG01000020">
    <property type="protein sequence ID" value="RZB41848.1"/>
    <property type="molecule type" value="Genomic_DNA"/>
</dbReference>
<evidence type="ECO:0000256" key="2">
    <source>
        <dbReference type="ARBA" id="ARBA00010617"/>
    </source>
</evidence>
<dbReference type="InterPro" id="IPR002401">
    <property type="entry name" value="Cyt_P450_E_grp-I"/>
</dbReference>
<keyword evidence="9" id="KW-1133">Transmembrane helix</keyword>
<protein>
    <submittedName>
        <fullName evidence="10">Cytochrome P450 71D11</fullName>
    </submittedName>
</protein>
<dbReference type="Proteomes" id="UP000289340">
    <property type="component" value="Chromosome 20"/>
</dbReference>
<dbReference type="FunFam" id="1.10.630.10:FF:000008">
    <property type="entry name" value="Cytochrome P450 71D8"/>
    <property type="match status" value="2"/>
</dbReference>
<name>A0A445EZ72_GLYSO</name>
<accession>A0A445EZ72</accession>
<dbReference type="GO" id="GO:0016705">
    <property type="term" value="F:oxidoreductase activity, acting on paired donors, with incorporation or reduction of molecular oxygen"/>
    <property type="evidence" value="ECO:0007669"/>
    <property type="project" value="InterPro"/>
</dbReference>
<dbReference type="GO" id="GO:0020037">
    <property type="term" value="F:heme binding"/>
    <property type="evidence" value="ECO:0007669"/>
    <property type="project" value="InterPro"/>
</dbReference>
<dbReference type="PANTHER" id="PTHR47955:SF8">
    <property type="entry name" value="CYTOCHROME P450 71D11-LIKE"/>
    <property type="match status" value="1"/>
</dbReference>
<keyword evidence="6 8" id="KW-0408">Iron</keyword>